<sequence length="402" mass="41627">MTAAHPRPGRASAARPTINPRIADGRSPRPPRTAIQRIASAACLLIAAMTVTPPVIASARTPVEVPAQSDGQARTTWAVEPSDGEAPDGRVSFRHEVEPGGEVSDHVVVTNFSPHPATFEVHAGDGVVTADGRFDLLPEDAEPAGDDSESAAAAVAGPGSWISLDGNDPGESVVLEIDADSSTTVPVVIAPPADATPGDHPAGITATLRTDGDAMAFTTRVGARIHLRVAGEVVPSLAVHDVQITSMPSWNPFAPGSMRVDYTIVNAGNVRIGADQAVAVQGPFGWGGRNAEPEAIREILPGRSMQGSVVVDGVWPLGSLTTGVEVTPLVVGEDVVDAELTSASASSSTWVLPWPQLLVLLAVAGVVLWWRVARRRGQARAEARVEARVAEALAAARAGEQA</sequence>
<feature type="region of interest" description="Disordered" evidence="1">
    <location>
        <begin position="1"/>
        <end position="32"/>
    </location>
</feature>
<evidence type="ECO:0008006" key="5">
    <source>
        <dbReference type="Google" id="ProtNLM"/>
    </source>
</evidence>
<keyword evidence="2" id="KW-0812">Transmembrane</keyword>
<reference evidence="4" key="1">
    <citation type="submission" date="2016-06" db="EMBL/GenBank/DDBJ databases">
        <title>Complete genome sequence of Actinoalloteichus fjordicus DSM 46855 (=ADI127-17), type strain of the new species Actinoalloteichus fjordicus.</title>
        <authorList>
            <person name="Ruckert C."/>
            <person name="Nouioui I."/>
            <person name="Willmese J."/>
            <person name="van Wezel G."/>
            <person name="Klenk H.-P."/>
            <person name="Kalinowski J."/>
            <person name="Zotchev S.B."/>
        </authorList>
    </citation>
    <scope>NUCLEOTIDE SEQUENCE [LARGE SCALE GENOMIC DNA]</scope>
    <source>
        <strain evidence="4">ADI127-7</strain>
    </source>
</reference>
<keyword evidence="2" id="KW-0472">Membrane</keyword>
<protein>
    <recommendedName>
        <fullName evidence="5">DUF916 domain-containing protein</fullName>
    </recommendedName>
</protein>
<accession>A0AAC9LDP8</accession>
<dbReference type="AlphaFoldDB" id="A0AAC9LDP8"/>
<feature type="transmembrane region" description="Helical" evidence="2">
    <location>
        <begin position="350"/>
        <end position="370"/>
    </location>
</feature>
<gene>
    <name evidence="3" type="ORF">UA74_14410</name>
</gene>
<evidence type="ECO:0000256" key="2">
    <source>
        <dbReference type="SAM" id="Phobius"/>
    </source>
</evidence>
<dbReference type="RefSeq" id="WP_075740788.1">
    <property type="nucleotide sequence ID" value="NZ_CP016076.1"/>
</dbReference>
<dbReference type="EMBL" id="CP016076">
    <property type="protein sequence ID" value="APU14940.1"/>
    <property type="molecule type" value="Genomic_DNA"/>
</dbReference>
<keyword evidence="2" id="KW-1133">Transmembrane helix</keyword>
<keyword evidence="4" id="KW-1185">Reference proteome</keyword>
<feature type="region of interest" description="Disordered" evidence="1">
    <location>
        <begin position="66"/>
        <end position="90"/>
    </location>
</feature>
<dbReference type="Proteomes" id="UP000185511">
    <property type="component" value="Chromosome"/>
</dbReference>
<dbReference type="KEGG" id="acad:UA74_14410"/>
<evidence type="ECO:0000313" key="4">
    <source>
        <dbReference type="Proteomes" id="UP000185511"/>
    </source>
</evidence>
<proteinExistence type="predicted"/>
<evidence type="ECO:0000256" key="1">
    <source>
        <dbReference type="SAM" id="MobiDB-lite"/>
    </source>
</evidence>
<name>A0AAC9LDP8_9PSEU</name>
<evidence type="ECO:0000313" key="3">
    <source>
        <dbReference type="EMBL" id="APU14940.1"/>
    </source>
</evidence>
<organism evidence="3 4">
    <name type="scientific">Actinoalloteichus fjordicus</name>
    <dbReference type="NCBI Taxonomy" id="1612552"/>
    <lineage>
        <taxon>Bacteria</taxon>
        <taxon>Bacillati</taxon>
        <taxon>Actinomycetota</taxon>
        <taxon>Actinomycetes</taxon>
        <taxon>Pseudonocardiales</taxon>
        <taxon>Pseudonocardiaceae</taxon>
        <taxon>Actinoalloteichus</taxon>
    </lineage>
</organism>